<name>A0ABV7H2I4_9BURK</name>
<evidence type="ECO:0000313" key="2">
    <source>
        <dbReference type="Proteomes" id="UP001595556"/>
    </source>
</evidence>
<dbReference type="RefSeq" id="WP_377301299.1">
    <property type="nucleotide sequence ID" value="NZ_CP180191.1"/>
</dbReference>
<comment type="caution">
    <text evidence="1">The sequence shown here is derived from an EMBL/GenBank/DDBJ whole genome shotgun (WGS) entry which is preliminary data.</text>
</comment>
<sequence length="135" mass="14943">MTAHRSVNEVLAQLATLNDQPVQVEGILERQSEGLELLHYPKAERQSGPAEGEHQYQASIWVGFGNGSLQPNTEALERWVGKRVRIHGVISSYLALPPVGSLGRGGFGPWGFWPAQIEPYSVQRITAEDRRENAV</sequence>
<keyword evidence="2" id="KW-1185">Reference proteome</keyword>
<reference evidence="2" key="1">
    <citation type="journal article" date="2019" name="Int. J. Syst. Evol. Microbiol.">
        <title>The Global Catalogue of Microorganisms (GCM) 10K type strain sequencing project: providing services to taxonomists for standard genome sequencing and annotation.</title>
        <authorList>
            <consortium name="The Broad Institute Genomics Platform"/>
            <consortium name="The Broad Institute Genome Sequencing Center for Infectious Disease"/>
            <person name="Wu L."/>
            <person name="Ma J."/>
        </authorList>
    </citation>
    <scope>NUCLEOTIDE SEQUENCE [LARGE SCALE GENOMIC DNA]</scope>
    <source>
        <strain evidence="2">KCTC 52168</strain>
    </source>
</reference>
<organism evidence="1 2">
    <name type="scientific">Piscinibacterium candidicorallinum</name>
    <dbReference type="NCBI Taxonomy" id="1793872"/>
    <lineage>
        <taxon>Bacteria</taxon>
        <taxon>Pseudomonadati</taxon>
        <taxon>Pseudomonadota</taxon>
        <taxon>Betaproteobacteria</taxon>
        <taxon>Burkholderiales</taxon>
        <taxon>Piscinibacterium</taxon>
    </lineage>
</organism>
<dbReference type="EMBL" id="JBHRTI010000003">
    <property type="protein sequence ID" value="MFC3146796.1"/>
    <property type="molecule type" value="Genomic_DNA"/>
</dbReference>
<proteinExistence type="predicted"/>
<evidence type="ECO:0000313" key="1">
    <source>
        <dbReference type="EMBL" id="MFC3146796.1"/>
    </source>
</evidence>
<protein>
    <submittedName>
        <fullName evidence="1">Uncharacterized protein</fullName>
    </submittedName>
</protein>
<dbReference type="Proteomes" id="UP001595556">
    <property type="component" value="Unassembled WGS sequence"/>
</dbReference>
<gene>
    <name evidence="1" type="ORF">ACFOEN_03975</name>
</gene>
<accession>A0ABV7H2I4</accession>